<dbReference type="InParanoid" id="A0A1E1KS56"/>
<feature type="compositionally biased region" description="Polar residues" evidence="1">
    <location>
        <begin position="1"/>
        <end position="17"/>
    </location>
</feature>
<evidence type="ECO:0000256" key="1">
    <source>
        <dbReference type="SAM" id="MobiDB-lite"/>
    </source>
</evidence>
<dbReference type="Proteomes" id="UP000178129">
    <property type="component" value="Unassembled WGS sequence"/>
</dbReference>
<dbReference type="AlphaFoldDB" id="A0A1E1KS56"/>
<reference evidence="3" key="1">
    <citation type="submission" date="2016-03" db="EMBL/GenBank/DDBJ databases">
        <authorList>
            <person name="Ploux O."/>
        </authorList>
    </citation>
    <scope>NUCLEOTIDE SEQUENCE [LARGE SCALE GENOMIC DNA]</scope>
    <source>
        <strain evidence="3">UK7</strain>
    </source>
</reference>
<sequence>MSTGVPAFTRSTFSYDKSPTLFHPASSKMEPAKPPVVDSDNSSIATTSTFSSKVELLKESVKSKIPATYRDFRSRKESAAGSVVASKGEKRLPPDTKTPIQRTAEAYMIWASLR</sequence>
<comment type="caution">
    <text evidence="2">The sequence shown here is derived from an EMBL/GenBank/DDBJ whole genome shotgun (WGS) entry which is preliminary data.</text>
</comment>
<organism evidence="2 3">
    <name type="scientific">Rhynchosporium graminicola</name>
    <dbReference type="NCBI Taxonomy" id="2792576"/>
    <lineage>
        <taxon>Eukaryota</taxon>
        <taxon>Fungi</taxon>
        <taxon>Dikarya</taxon>
        <taxon>Ascomycota</taxon>
        <taxon>Pezizomycotina</taxon>
        <taxon>Leotiomycetes</taxon>
        <taxon>Helotiales</taxon>
        <taxon>Ploettnerulaceae</taxon>
        <taxon>Rhynchosporium</taxon>
    </lineage>
</organism>
<proteinExistence type="predicted"/>
<protein>
    <submittedName>
        <fullName evidence="2">Uncharacterized protein</fullName>
    </submittedName>
</protein>
<evidence type="ECO:0000313" key="2">
    <source>
        <dbReference type="EMBL" id="CZT00836.1"/>
    </source>
</evidence>
<feature type="region of interest" description="Disordered" evidence="1">
    <location>
        <begin position="1"/>
        <end position="42"/>
    </location>
</feature>
<feature type="region of interest" description="Disordered" evidence="1">
    <location>
        <begin position="74"/>
        <end position="99"/>
    </location>
</feature>
<gene>
    <name evidence="2" type="ORF">RCO7_03162</name>
</gene>
<accession>A0A1E1KS56</accession>
<evidence type="ECO:0000313" key="3">
    <source>
        <dbReference type="Proteomes" id="UP000178129"/>
    </source>
</evidence>
<dbReference type="EMBL" id="FJUW01000020">
    <property type="protein sequence ID" value="CZT00836.1"/>
    <property type="molecule type" value="Genomic_DNA"/>
</dbReference>
<name>A0A1E1KS56_9HELO</name>
<keyword evidence="3" id="KW-1185">Reference proteome</keyword>